<dbReference type="PROSITE" id="PS51479">
    <property type="entry name" value="ZF_RTR1"/>
    <property type="match status" value="1"/>
</dbReference>
<dbReference type="RefSeq" id="XP_025358160.1">
    <property type="nucleotide sequence ID" value="XM_025501990.1"/>
</dbReference>
<keyword evidence="16" id="KW-1185">Reference proteome</keyword>
<gene>
    <name evidence="15" type="ORF">FA14DRAFT_19940</name>
</gene>
<evidence type="ECO:0000256" key="5">
    <source>
        <dbReference type="ARBA" id="ARBA00022801"/>
    </source>
</evidence>
<feature type="region of interest" description="Disordered" evidence="13">
    <location>
        <begin position="272"/>
        <end position="313"/>
    </location>
</feature>
<comment type="catalytic activity">
    <reaction evidence="10 12">
        <text>O-phospho-L-threonyl-[protein] + H2O = L-threonyl-[protein] + phosphate</text>
        <dbReference type="Rhea" id="RHEA:47004"/>
        <dbReference type="Rhea" id="RHEA-COMP:11060"/>
        <dbReference type="Rhea" id="RHEA-COMP:11605"/>
        <dbReference type="ChEBI" id="CHEBI:15377"/>
        <dbReference type="ChEBI" id="CHEBI:30013"/>
        <dbReference type="ChEBI" id="CHEBI:43474"/>
        <dbReference type="ChEBI" id="CHEBI:61977"/>
        <dbReference type="EC" id="3.1.3.16"/>
    </reaction>
</comment>
<evidence type="ECO:0000259" key="14">
    <source>
        <dbReference type="PROSITE" id="PS51479"/>
    </source>
</evidence>
<dbReference type="GO" id="GO:0043175">
    <property type="term" value="F:RNA polymerase core enzyme binding"/>
    <property type="evidence" value="ECO:0007669"/>
    <property type="project" value="UniProtKB-UniRule"/>
</dbReference>
<evidence type="ECO:0000256" key="8">
    <source>
        <dbReference type="ARBA" id="ARBA00023242"/>
    </source>
</evidence>
<evidence type="ECO:0000256" key="3">
    <source>
        <dbReference type="ARBA" id="ARBA00022723"/>
    </source>
</evidence>
<organism evidence="15 16">
    <name type="scientific">Meira miltonrushii</name>
    <dbReference type="NCBI Taxonomy" id="1280837"/>
    <lineage>
        <taxon>Eukaryota</taxon>
        <taxon>Fungi</taxon>
        <taxon>Dikarya</taxon>
        <taxon>Basidiomycota</taxon>
        <taxon>Ustilaginomycotina</taxon>
        <taxon>Exobasidiomycetes</taxon>
        <taxon>Exobasidiales</taxon>
        <taxon>Brachybasidiaceae</taxon>
        <taxon>Meira</taxon>
    </lineage>
</organism>
<accession>A0A316VLB0</accession>
<evidence type="ECO:0000256" key="1">
    <source>
        <dbReference type="ARBA" id="ARBA00004123"/>
    </source>
</evidence>
<proteinExistence type="inferred from homology"/>
<dbReference type="Proteomes" id="UP000245771">
    <property type="component" value="Unassembled WGS sequence"/>
</dbReference>
<reference evidence="15 16" key="1">
    <citation type="journal article" date="2018" name="Mol. Biol. Evol.">
        <title>Broad Genomic Sampling Reveals a Smut Pathogenic Ancestry of the Fungal Clade Ustilaginomycotina.</title>
        <authorList>
            <person name="Kijpornyongpan T."/>
            <person name="Mondo S.J."/>
            <person name="Barry K."/>
            <person name="Sandor L."/>
            <person name="Lee J."/>
            <person name="Lipzen A."/>
            <person name="Pangilinan J."/>
            <person name="LaButti K."/>
            <person name="Hainaut M."/>
            <person name="Henrissat B."/>
            <person name="Grigoriev I.V."/>
            <person name="Spatafora J.W."/>
            <person name="Aime M.C."/>
        </authorList>
    </citation>
    <scope>NUCLEOTIDE SEQUENCE [LARGE SCALE GENOMIC DNA]</scope>
    <source>
        <strain evidence="15 16">MCA 3882</strain>
    </source>
</reference>
<dbReference type="PANTHER" id="PTHR14732:SF0">
    <property type="entry name" value="RNA POLYMERASE II SUBUNIT B1 CTD PHOSPHATASE RPAP2-RELATED"/>
    <property type="match status" value="1"/>
</dbReference>
<keyword evidence="8 12" id="KW-0539">Nucleus</keyword>
<dbReference type="GeneID" id="37023771"/>
<dbReference type="InterPro" id="IPR007308">
    <property type="entry name" value="Rtr1/RPAP2_dom"/>
</dbReference>
<keyword evidence="5 12" id="KW-0378">Hydrolase</keyword>
<dbReference type="InParanoid" id="A0A316VLB0"/>
<dbReference type="OrthoDB" id="2590500at2759"/>
<evidence type="ECO:0000256" key="9">
    <source>
        <dbReference type="ARBA" id="ARBA00047761"/>
    </source>
</evidence>
<dbReference type="InterPro" id="IPR038534">
    <property type="entry name" value="Rtr1/RPAP2_sf"/>
</dbReference>
<keyword evidence="6 12" id="KW-0862">Zinc</keyword>
<evidence type="ECO:0000313" key="16">
    <source>
        <dbReference type="Proteomes" id="UP000245771"/>
    </source>
</evidence>
<dbReference type="Pfam" id="PF04181">
    <property type="entry name" value="RPAP2_Rtr1"/>
    <property type="match status" value="1"/>
</dbReference>
<comment type="catalytic activity">
    <reaction evidence="9 12">
        <text>O-phospho-L-seryl-[protein] + H2O = L-seryl-[protein] + phosphate</text>
        <dbReference type="Rhea" id="RHEA:20629"/>
        <dbReference type="Rhea" id="RHEA-COMP:9863"/>
        <dbReference type="Rhea" id="RHEA-COMP:11604"/>
        <dbReference type="ChEBI" id="CHEBI:15377"/>
        <dbReference type="ChEBI" id="CHEBI:29999"/>
        <dbReference type="ChEBI" id="CHEBI:43474"/>
        <dbReference type="ChEBI" id="CHEBI:83421"/>
        <dbReference type="EC" id="3.1.3.16"/>
    </reaction>
</comment>
<dbReference type="InterPro" id="IPR039693">
    <property type="entry name" value="Rtr1/RPAP2"/>
</dbReference>
<dbReference type="GO" id="GO:0008420">
    <property type="term" value="F:RNA polymerase II CTD heptapeptide repeat phosphatase activity"/>
    <property type="evidence" value="ECO:0007669"/>
    <property type="project" value="UniProtKB-UniRule"/>
</dbReference>
<comment type="subcellular location">
    <subcellularLocation>
        <location evidence="1 12">Nucleus</location>
    </subcellularLocation>
</comment>
<dbReference type="EC" id="3.1.3.16" evidence="12"/>
<evidence type="ECO:0000256" key="4">
    <source>
        <dbReference type="ARBA" id="ARBA00022771"/>
    </source>
</evidence>
<feature type="compositionally biased region" description="Acidic residues" evidence="13">
    <location>
        <begin position="428"/>
        <end position="440"/>
    </location>
</feature>
<dbReference type="PANTHER" id="PTHR14732">
    <property type="entry name" value="RNA POLYMERASE II SUBUNIT B1 CTD PHOSPHATASE RPAP2-RELATED"/>
    <property type="match status" value="1"/>
</dbReference>
<keyword evidence="3 12" id="KW-0479">Metal-binding</keyword>
<evidence type="ECO:0000256" key="6">
    <source>
        <dbReference type="ARBA" id="ARBA00022833"/>
    </source>
</evidence>
<comment type="function">
    <text evidence="12">Putative RNA polymerase II subunit B1 C-terminal domain (CTD) phosphatase involved in RNA polymerase II transcription regulation.</text>
</comment>
<protein>
    <recommendedName>
        <fullName evidence="12">RNA polymerase II subunit B1 CTD phosphatase RPAP2 homolog</fullName>
        <ecNumber evidence="12">3.1.3.16</ecNumber>
    </recommendedName>
</protein>
<keyword evidence="4 12" id="KW-0863">Zinc-finger</keyword>
<keyword evidence="7 12" id="KW-0904">Protein phosphatase</keyword>
<dbReference type="GO" id="GO:0008270">
    <property type="term" value="F:zinc ion binding"/>
    <property type="evidence" value="ECO:0007669"/>
    <property type="project" value="UniProtKB-KW"/>
</dbReference>
<dbReference type="Gene3D" id="1.25.40.820">
    <property type="match status" value="1"/>
</dbReference>
<evidence type="ECO:0000256" key="12">
    <source>
        <dbReference type="RuleBase" id="RU367080"/>
    </source>
</evidence>
<comment type="similarity">
    <text evidence="2 11 12">Belongs to the RPAP2 family.</text>
</comment>
<evidence type="ECO:0000256" key="11">
    <source>
        <dbReference type="PROSITE-ProRule" id="PRU00812"/>
    </source>
</evidence>
<dbReference type="EMBL" id="KZ819602">
    <property type="protein sequence ID" value="PWN37858.1"/>
    <property type="molecule type" value="Genomic_DNA"/>
</dbReference>
<evidence type="ECO:0000256" key="7">
    <source>
        <dbReference type="ARBA" id="ARBA00022912"/>
    </source>
</evidence>
<evidence type="ECO:0000256" key="2">
    <source>
        <dbReference type="ARBA" id="ARBA00005676"/>
    </source>
</evidence>
<sequence>MNTGQHSYERPKANGTITTMTSRGRMPQAHANLLVQLPPDELKQMAANPRAAIHASNQAGPSKWAMNEQDRNQYLPSSSVQMSDVKLLAESFQERRQKEAKVFMWQHMLIASGSQLERNMLKRALTQVSLPDWLQILQERHLAHKCAYPTCDKKPKKPHLSQRNSALPLDAPRYRISLSRRTMERDERDDAGGQNSFCSNACWRRGEWVSRWVLNNGESTRKIQKEISDEMFGSGLKDHHGLGNEVEEGGKWERVMDEEHWTEIELLEDLEDKGEVDRLSDDEDAAKQTNSPKPDKIMSPVLPTPTSPALSQSENCNDVLSGQATIVARDHAKRRADTKGTAEGFLDLIDSLQIRERATDADTTPTNSIANLPQRIQIDLPIDQDDLTDELGSGTSTNLAGLIKSASRKTQSHLQFDSEGDVSMSDDTTSEDDHADNEEDVLTRAHKRQQTEERKKKRDEEDDLFAQAWQAMSEEKARGTWEEE</sequence>
<name>A0A316VLB0_9BASI</name>
<dbReference type="GO" id="GO:0005737">
    <property type="term" value="C:cytoplasm"/>
    <property type="evidence" value="ECO:0007669"/>
    <property type="project" value="TreeGrafter"/>
</dbReference>
<evidence type="ECO:0000313" key="15">
    <source>
        <dbReference type="EMBL" id="PWN37858.1"/>
    </source>
</evidence>
<feature type="region of interest" description="Disordered" evidence="13">
    <location>
        <begin position="407"/>
        <end position="462"/>
    </location>
</feature>
<dbReference type="GO" id="GO:0005634">
    <property type="term" value="C:nucleus"/>
    <property type="evidence" value="ECO:0007669"/>
    <property type="project" value="UniProtKB-SubCell"/>
</dbReference>
<feature type="domain" description="RTR1-type" evidence="14">
    <location>
        <begin position="123"/>
        <end position="222"/>
    </location>
</feature>
<dbReference type="AlphaFoldDB" id="A0A316VLB0"/>
<evidence type="ECO:0000256" key="13">
    <source>
        <dbReference type="SAM" id="MobiDB-lite"/>
    </source>
</evidence>
<evidence type="ECO:0000256" key="10">
    <source>
        <dbReference type="ARBA" id="ARBA00048336"/>
    </source>
</evidence>
<dbReference type="STRING" id="1280837.A0A316VLB0"/>